<name>A0AAV4AKU3_9GAST</name>
<feature type="compositionally biased region" description="Basic and acidic residues" evidence="1">
    <location>
        <begin position="88"/>
        <end position="97"/>
    </location>
</feature>
<organism evidence="2 3">
    <name type="scientific">Plakobranchus ocellatus</name>
    <dbReference type="NCBI Taxonomy" id="259542"/>
    <lineage>
        <taxon>Eukaryota</taxon>
        <taxon>Metazoa</taxon>
        <taxon>Spiralia</taxon>
        <taxon>Lophotrochozoa</taxon>
        <taxon>Mollusca</taxon>
        <taxon>Gastropoda</taxon>
        <taxon>Heterobranchia</taxon>
        <taxon>Euthyneura</taxon>
        <taxon>Panpulmonata</taxon>
        <taxon>Sacoglossa</taxon>
        <taxon>Placobranchoidea</taxon>
        <taxon>Plakobranchidae</taxon>
        <taxon>Plakobranchus</taxon>
    </lineage>
</organism>
<proteinExistence type="predicted"/>
<dbReference type="EMBL" id="BLXT01004326">
    <property type="protein sequence ID" value="GFO11786.1"/>
    <property type="molecule type" value="Genomic_DNA"/>
</dbReference>
<evidence type="ECO:0000313" key="3">
    <source>
        <dbReference type="Proteomes" id="UP000735302"/>
    </source>
</evidence>
<dbReference type="AlphaFoldDB" id="A0AAV4AKU3"/>
<keyword evidence="3" id="KW-1185">Reference proteome</keyword>
<feature type="region of interest" description="Disordered" evidence="1">
    <location>
        <begin position="79"/>
        <end position="112"/>
    </location>
</feature>
<sequence length="112" mass="12358">MTVTVIDSHEKTQGDLFSVKGGDRQSLIVLVNSISCLKILSIGISRVHQVFTKQKEGREVVGFCTEPVNNMVISGFQALRQEGRRRRDSNPRQRDPCKSQGGFASHCASEAP</sequence>
<dbReference type="Proteomes" id="UP000735302">
    <property type="component" value="Unassembled WGS sequence"/>
</dbReference>
<reference evidence="2 3" key="1">
    <citation type="journal article" date="2021" name="Elife">
        <title>Chloroplast acquisition without the gene transfer in kleptoplastic sea slugs, Plakobranchus ocellatus.</title>
        <authorList>
            <person name="Maeda T."/>
            <person name="Takahashi S."/>
            <person name="Yoshida T."/>
            <person name="Shimamura S."/>
            <person name="Takaki Y."/>
            <person name="Nagai Y."/>
            <person name="Toyoda A."/>
            <person name="Suzuki Y."/>
            <person name="Arimoto A."/>
            <person name="Ishii H."/>
            <person name="Satoh N."/>
            <person name="Nishiyama T."/>
            <person name="Hasebe M."/>
            <person name="Maruyama T."/>
            <person name="Minagawa J."/>
            <person name="Obokata J."/>
            <person name="Shigenobu S."/>
        </authorList>
    </citation>
    <scope>NUCLEOTIDE SEQUENCE [LARGE SCALE GENOMIC DNA]</scope>
</reference>
<evidence type="ECO:0000256" key="1">
    <source>
        <dbReference type="SAM" id="MobiDB-lite"/>
    </source>
</evidence>
<protein>
    <submittedName>
        <fullName evidence="2">Uncharacterized protein</fullName>
    </submittedName>
</protein>
<evidence type="ECO:0000313" key="2">
    <source>
        <dbReference type="EMBL" id="GFO11786.1"/>
    </source>
</evidence>
<comment type="caution">
    <text evidence="2">The sequence shown here is derived from an EMBL/GenBank/DDBJ whole genome shotgun (WGS) entry which is preliminary data.</text>
</comment>
<accession>A0AAV4AKU3</accession>
<gene>
    <name evidence="2" type="ORF">PoB_003829100</name>
</gene>